<dbReference type="FunFam" id="3.40.50.20:FF:000010">
    <property type="entry name" value="Propionyl-CoA carboxylase subunit alpha"/>
    <property type="match status" value="1"/>
</dbReference>
<dbReference type="InterPro" id="IPR016185">
    <property type="entry name" value="PreATP-grasp_dom_sf"/>
</dbReference>
<keyword evidence="10 13" id="KW-0092">Biotin</keyword>
<dbReference type="InterPro" id="IPR004549">
    <property type="entry name" value="Acetyl_CoA_COase_biotin_COase"/>
</dbReference>
<dbReference type="PROSITE" id="PS00867">
    <property type="entry name" value="CPSASE_2"/>
    <property type="match status" value="1"/>
</dbReference>
<evidence type="ECO:0000313" key="17">
    <source>
        <dbReference type="Proteomes" id="UP000028547"/>
    </source>
</evidence>
<dbReference type="PROSITE" id="PS00866">
    <property type="entry name" value="CPSASE_1"/>
    <property type="match status" value="1"/>
</dbReference>
<protein>
    <recommendedName>
        <fullName evidence="4 13">Biotin carboxylase</fullName>
        <ecNumber evidence="4 13">6.3.4.14</ecNumber>
    </recommendedName>
    <alternativeName>
        <fullName evidence="13">Acetyl-coenzyme A carboxylase biotin carboxylase subunit A</fullName>
    </alternativeName>
</protein>
<dbReference type="Proteomes" id="UP000028547">
    <property type="component" value="Unassembled WGS sequence"/>
</dbReference>
<dbReference type="SUPFAM" id="SSF51246">
    <property type="entry name" value="Rudiment single hybrid motif"/>
    <property type="match status" value="1"/>
</dbReference>
<dbReference type="InterPro" id="IPR011764">
    <property type="entry name" value="Biotin_carboxylation_dom"/>
</dbReference>
<keyword evidence="13" id="KW-0276">Fatty acid metabolism</keyword>
<dbReference type="GO" id="GO:2001295">
    <property type="term" value="P:malonyl-CoA biosynthetic process"/>
    <property type="evidence" value="ECO:0007669"/>
    <property type="project" value="UniProtKB-UniPathway"/>
</dbReference>
<dbReference type="GO" id="GO:0005524">
    <property type="term" value="F:ATP binding"/>
    <property type="evidence" value="ECO:0007669"/>
    <property type="project" value="UniProtKB-UniRule"/>
</dbReference>
<comment type="function">
    <text evidence="1 13">This protein is a component of the acetyl coenzyme A carboxylase complex; first, biotin carboxylase catalyzes the carboxylation of the carrier protein and then the transcarboxylase transfers the carboxyl group to form malonyl-CoA.</text>
</comment>
<dbReference type="GO" id="GO:0004075">
    <property type="term" value="F:biotin carboxylase activity"/>
    <property type="evidence" value="ECO:0007669"/>
    <property type="project" value="UniProtKB-EC"/>
</dbReference>
<dbReference type="Gene3D" id="3.30.470.20">
    <property type="entry name" value="ATP-grasp fold, B domain"/>
    <property type="match status" value="1"/>
</dbReference>
<keyword evidence="5 13" id="KW-0436">Ligase</keyword>
<dbReference type="PROSITE" id="PS50975">
    <property type="entry name" value="ATP_GRASP"/>
    <property type="match status" value="1"/>
</dbReference>
<evidence type="ECO:0000256" key="1">
    <source>
        <dbReference type="ARBA" id="ARBA00003761"/>
    </source>
</evidence>
<evidence type="ECO:0000256" key="5">
    <source>
        <dbReference type="ARBA" id="ARBA00022598"/>
    </source>
</evidence>
<comment type="pathway">
    <text evidence="2 13">Lipid metabolism; malonyl-CoA biosynthesis; malonyl-CoA from acetyl-CoA: step 1/1.</text>
</comment>
<dbReference type="InterPro" id="IPR005479">
    <property type="entry name" value="CPAse_ATP-bd"/>
</dbReference>
<comment type="caution">
    <text evidence="16">The sequence shown here is derived from an EMBL/GenBank/DDBJ whole genome shotgun (WGS) entry which is preliminary data.</text>
</comment>
<dbReference type="AlphaFoldDB" id="A0A084SYH1"/>
<keyword evidence="8 12" id="KW-0067">ATP-binding</keyword>
<dbReference type="EMBL" id="JPMI01000048">
    <property type="protein sequence ID" value="KFA93506.1"/>
    <property type="molecule type" value="Genomic_DNA"/>
</dbReference>
<keyword evidence="7 12" id="KW-0547">Nucleotide-binding</keyword>
<feature type="domain" description="ATP-grasp" evidence="14">
    <location>
        <begin position="120"/>
        <end position="317"/>
    </location>
</feature>
<sequence length="461" mass="51101">MFKKVLIANRGEIALRVIRACRELGIATVAVHSTADANALHVRFADESVCIGPPPSKESYLNIPQLLSAAEITRADAIHPGYGFLSENSEFAKVCRDCKIHFIGPRPEMISLMGNKVRARNAAREAGLPLLPGSIGTVKDPKEAEAFAREIGFPVILKAAAGGGGKGMKIVREPHALAQAFATAAAEAVASFGNGDLYIERYVEKPRHIEIQVVADEHGRIIHLGERECSVQRRHQKLIEESPSPALTPELRQQMGEVSIRAMEKLGYNNVGTIEYLLDENGRFYFMEMNTRIQVEHPVTELVTGIDLVREQIKLSSGEPLQRKQEDIQMRGHAIECRVNAEDPVTFAPWPGKITAYSVPGGYGVRVDSSAYENYTVLPYYDSLLAKLIVYAEDRPTAIRRMQRALGEYVVQGIRTNIPFHRAAMAEDAFVEGNYDTRFVERLLASETGTHRLKKAIEETP</sequence>
<evidence type="ECO:0000259" key="15">
    <source>
        <dbReference type="PROSITE" id="PS50979"/>
    </source>
</evidence>
<name>A0A084SYH1_9BACT</name>
<organism evidence="16 17">
    <name type="scientific">Archangium violaceum Cb vi76</name>
    <dbReference type="NCBI Taxonomy" id="1406225"/>
    <lineage>
        <taxon>Bacteria</taxon>
        <taxon>Pseudomonadati</taxon>
        <taxon>Myxococcota</taxon>
        <taxon>Myxococcia</taxon>
        <taxon>Myxococcales</taxon>
        <taxon>Cystobacterineae</taxon>
        <taxon>Archangiaceae</taxon>
        <taxon>Archangium</taxon>
    </lineage>
</organism>
<evidence type="ECO:0000256" key="3">
    <source>
        <dbReference type="ARBA" id="ARBA00011750"/>
    </source>
</evidence>
<reference evidence="16 17" key="1">
    <citation type="submission" date="2014-07" db="EMBL/GenBank/DDBJ databases">
        <title>Draft Genome Sequence of Gephyronic Acid Producer, Cystobacter violaceus Strain Cb vi76.</title>
        <authorList>
            <person name="Stevens D.C."/>
            <person name="Young J."/>
            <person name="Carmichael R."/>
            <person name="Tan J."/>
            <person name="Taylor R.E."/>
        </authorList>
    </citation>
    <scope>NUCLEOTIDE SEQUENCE [LARGE SCALE GENOMIC DNA]</scope>
    <source>
        <strain evidence="16 17">Cb vi76</strain>
    </source>
</reference>
<keyword evidence="13" id="KW-0444">Lipid biosynthesis</keyword>
<evidence type="ECO:0000256" key="8">
    <source>
        <dbReference type="ARBA" id="ARBA00022840"/>
    </source>
</evidence>
<evidence type="ECO:0000313" key="16">
    <source>
        <dbReference type="EMBL" id="KFA93506.1"/>
    </source>
</evidence>
<dbReference type="Pfam" id="PF02786">
    <property type="entry name" value="CPSase_L_D2"/>
    <property type="match status" value="1"/>
</dbReference>
<evidence type="ECO:0000256" key="10">
    <source>
        <dbReference type="ARBA" id="ARBA00023267"/>
    </source>
</evidence>
<dbReference type="EC" id="6.3.4.14" evidence="4 13"/>
<dbReference type="InterPro" id="IPR051602">
    <property type="entry name" value="ACC_Biotin_Carboxylase"/>
</dbReference>
<evidence type="ECO:0000256" key="12">
    <source>
        <dbReference type="PROSITE-ProRule" id="PRU00409"/>
    </source>
</evidence>
<comment type="catalytic activity">
    <reaction evidence="11 13">
        <text>N(6)-biotinyl-L-lysyl-[protein] + hydrogencarbonate + ATP = N(6)-carboxybiotinyl-L-lysyl-[protein] + ADP + phosphate + H(+)</text>
        <dbReference type="Rhea" id="RHEA:13501"/>
        <dbReference type="Rhea" id="RHEA-COMP:10505"/>
        <dbReference type="Rhea" id="RHEA-COMP:10506"/>
        <dbReference type="ChEBI" id="CHEBI:15378"/>
        <dbReference type="ChEBI" id="CHEBI:17544"/>
        <dbReference type="ChEBI" id="CHEBI:30616"/>
        <dbReference type="ChEBI" id="CHEBI:43474"/>
        <dbReference type="ChEBI" id="CHEBI:83144"/>
        <dbReference type="ChEBI" id="CHEBI:83145"/>
        <dbReference type="ChEBI" id="CHEBI:456216"/>
        <dbReference type="EC" id="6.3.4.14"/>
    </reaction>
</comment>
<evidence type="ECO:0000256" key="11">
    <source>
        <dbReference type="ARBA" id="ARBA00048600"/>
    </source>
</evidence>
<dbReference type="NCBIfam" id="NF006367">
    <property type="entry name" value="PRK08591.1"/>
    <property type="match status" value="1"/>
</dbReference>
<dbReference type="RefSeq" id="WP_043391946.1">
    <property type="nucleotide sequence ID" value="NZ_JPMI01000048.1"/>
</dbReference>
<evidence type="ECO:0000256" key="6">
    <source>
        <dbReference type="ARBA" id="ARBA00022723"/>
    </source>
</evidence>
<dbReference type="Pfam" id="PF02785">
    <property type="entry name" value="Biotin_carb_C"/>
    <property type="match status" value="1"/>
</dbReference>
<dbReference type="SUPFAM" id="SSF56059">
    <property type="entry name" value="Glutathione synthetase ATP-binding domain-like"/>
    <property type="match status" value="1"/>
</dbReference>
<dbReference type="Pfam" id="PF00289">
    <property type="entry name" value="Biotin_carb_N"/>
    <property type="match status" value="1"/>
</dbReference>
<comment type="subunit">
    <text evidence="3 13">Acetyl-CoA carboxylase is a heterohexamer of biotin carboxyl carrier protein, biotin carboxylase and the two subunits of carboxyl transferase in a 2:2 complex.</text>
</comment>
<dbReference type="PANTHER" id="PTHR48095">
    <property type="entry name" value="PYRUVATE CARBOXYLASE SUBUNIT A"/>
    <property type="match status" value="1"/>
</dbReference>
<evidence type="ECO:0000256" key="7">
    <source>
        <dbReference type="ARBA" id="ARBA00022741"/>
    </source>
</evidence>
<dbReference type="InterPro" id="IPR011761">
    <property type="entry name" value="ATP-grasp"/>
</dbReference>
<dbReference type="SUPFAM" id="SSF52440">
    <property type="entry name" value="PreATP-grasp domain"/>
    <property type="match status" value="1"/>
</dbReference>
<dbReference type="PANTHER" id="PTHR48095:SF2">
    <property type="entry name" value="BIOTIN CARBOXYLASE, CHLOROPLASTIC"/>
    <property type="match status" value="1"/>
</dbReference>
<keyword evidence="13" id="KW-0443">Lipid metabolism</keyword>
<dbReference type="GO" id="GO:0006633">
    <property type="term" value="P:fatty acid biosynthetic process"/>
    <property type="evidence" value="ECO:0007669"/>
    <property type="project" value="UniProtKB-KW"/>
</dbReference>
<dbReference type="NCBIfam" id="TIGR00514">
    <property type="entry name" value="accC"/>
    <property type="match status" value="1"/>
</dbReference>
<keyword evidence="6" id="KW-0479">Metal-binding</keyword>
<proteinExistence type="predicted"/>
<feature type="domain" description="Biotin carboxylation" evidence="15">
    <location>
        <begin position="1"/>
        <end position="445"/>
    </location>
</feature>
<gene>
    <name evidence="16" type="ORF">Q664_08565</name>
</gene>
<dbReference type="InterPro" id="IPR011054">
    <property type="entry name" value="Rudment_hybrid_motif"/>
</dbReference>
<dbReference type="SMART" id="SM00878">
    <property type="entry name" value="Biotin_carb_C"/>
    <property type="match status" value="1"/>
</dbReference>
<accession>A0A084SYH1</accession>
<dbReference type="InterPro" id="IPR005481">
    <property type="entry name" value="BC-like_N"/>
</dbReference>
<evidence type="ECO:0000256" key="4">
    <source>
        <dbReference type="ARBA" id="ARBA00013263"/>
    </source>
</evidence>
<evidence type="ECO:0000259" key="14">
    <source>
        <dbReference type="PROSITE" id="PS50975"/>
    </source>
</evidence>
<dbReference type="InterPro" id="IPR005482">
    <property type="entry name" value="Biotin_COase_C"/>
</dbReference>
<dbReference type="FunFam" id="3.30.1490.20:FF:000018">
    <property type="entry name" value="Biotin carboxylase"/>
    <property type="match status" value="1"/>
</dbReference>
<dbReference type="UniPathway" id="UPA00655">
    <property type="reaction ID" value="UER00711"/>
</dbReference>
<keyword evidence="9" id="KW-0460">Magnesium</keyword>
<dbReference type="PROSITE" id="PS50979">
    <property type="entry name" value="BC"/>
    <property type="match status" value="1"/>
</dbReference>
<dbReference type="GO" id="GO:0046872">
    <property type="term" value="F:metal ion binding"/>
    <property type="evidence" value="ECO:0007669"/>
    <property type="project" value="UniProtKB-KW"/>
</dbReference>
<keyword evidence="13" id="KW-0275">Fatty acid biosynthesis</keyword>
<evidence type="ECO:0000256" key="13">
    <source>
        <dbReference type="RuleBase" id="RU365063"/>
    </source>
</evidence>
<evidence type="ECO:0000256" key="9">
    <source>
        <dbReference type="ARBA" id="ARBA00022842"/>
    </source>
</evidence>
<evidence type="ECO:0000256" key="2">
    <source>
        <dbReference type="ARBA" id="ARBA00004956"/>
    </source>
</evidence>